<accession>A0ABY6G3A2</accession>
<feature type="compositionally biased region" description="Low complexity" evidence="1">
    <location>
        <begin position="37"/>
        <end position="48"/>
    </location>
</feature>
<organism evidence="2 3">
    <name type="scientific">Brachybacterium huguangmaarense</name>
    <dbReference type="NCBI Taxonomy" id="1652028"/>
    <lineage>
        <taxon>Bacteria</taxon>
        <taxon>Bacillati</taxon>
        <taxon>Actinomycetota</taxon>
        <taxon>Actinomycetes</taxon>
        <taxon>Micrococcales</taxon>
        <taxon>Dermabacteraceae</taxon>
        <taxon>Brachybacterium</taxon>
    </lineage>
</organism>
<name>A0ABY6G3A2_9MICO</name>
<proteinExistence type="predicted"/>
<evidence type="ECO:0000313" key="2">
    <source>
        <dbReference type="EMBL" id="UYG17597.1"/>
    </source>
</evidence>
<protein>
    <submittedName>
        <fullName evidence="2">Uncharacterized protein</fullName>
    </submittedName>
</protein>
<feature type="compositionally biased region" description="Basic and acidic residues" evidence="1">
    <location>
        <begin position="1"/>
        <end position="13"/>
    </location>
</feature>
<reference evidence="2" key="1">
    <citation type="submission" date="2022-10" db="EMBL/GenBank/DDBJ databases">
        <title>Whole-Genome Sequencing of Brachybacterium huguangmaarense BRM-3, Isolated from Betula schmidtii.</title>
        <authorList>
            <person name="Haam D."/>
        </authorList>
    </citation>
    <scope>NUCLEOTIDE SEQUENCE</scope>
    <source>
        <strain evidence="2">BRM-3</strain>
    </source>
</reference>
<gene>
    <name evidence="2" type="ORF">BRM3_03960</name>
</gene>
<dbReference type="EMBL" id="CP107020">
    <property type="protein sequence ID" value="UYG17597.1"/>
    <property type="molecule type" value="Genomic_DNA"/>
</dbReference>
<evidence type="ECO:0000256" key="1">
    <source>
        <dbReference type="SAM" id="MobiDB-lite"/>
    </source>
</evidence>
<dbReference type="RefSeq" id="WP_263594806.1">
    <property type="nucleotide sequence ID" value="NZ_CP107020.1"/>
</dbReference>
<sequence>MSDPHENLEKNASEEEPQEGETVQDAAEQQTETSKDTPTTHPGPTSTSDEPVEGDGH</sequence>
<feature type="region of interest" description="Disordered" evidence="1">
    <location>
        <begin position="1"/>
        <end position="57"/>
    </location>
</feature>
<evidence type="ECO:0000313" key="3">
    <source>
        <dbReference type="Proteomes" id="UP001164305"/>
    </source>
</evidence>
<dbReference type="Proteomes" id="UP001164305">
    <property type="component" value="Chromosome"/>
</dbReference>
<keyword evidence="3" id="KW-1185">Reference proteome</keyword>